<organism evidence="1 2">
    <name type="scientific">Macroventuria anomochaeta</name>
    <dbReference type="NCBI Taxonomy" id="301207"/>
    <lineage>
        <taxon>Eukaryota</taxon>
        <taxon>Fungi</taxon>
        <taxon>Dikarya</taxon>
        <taxon>Ascomycota</taxon>
        <taxon>Pezizomycotina</taxon>
        <taxon>Dothideomycetes</taxon>
        <taxon>Pleosporomycetidae</taxon>
        <taxon>Pleosporales</taxon>
        <taxon>Pleosporineae</taxon>
        <taxon>Didymellaceae</taxon>
        <taxon>Macroventuria</taxon>
    </lineage>
</organism>
<gene>
    <name evidence="1" type="ORF">BU25DRAFT_134080</name>
</gene>
<dbReference type="EMBL" id="MU006729">
    <property type="protein sequence ID" value="KAF2624783.1"/>
    <property type="molecule type" value="Genomic_DNA"/>
</dbReference>
<keyword evidence="2" id="KW-1185">Reference proteome</keyword>
<dbReference type="Proteomes" id="UP000799754">
    <property type="component" value="Unassembled WGS sequence"/>
</dbReference>
<sequence length="673" mass="76223">MQKNKVRRRVLACARCRKRKLACDFKVPDCTRCVDAGARCVGFDSSTASTLPYRSIADHLEAHIARLEGAQSPSSSRRFGQLSPATSYASEAHPSYYGAEKCAFADSLVNQAMEDITPPFLGVSKARPILQCVVKGTQLPSRKGPVGSTDLDENHPRSIINPPTISLFRDLIADENGAKILFENYLERVITQYPIYHRTDVTTAFNSIYPQKTSKSCDDSIRNQYIVCMIMAISLSTHARKNVVKANQQAYQLVRCAMQWIPKVATNDIAGLQAILLLTQYIFLNPSMADLWLLTGLISQSVIDLGLHQELPNDAQISDYQRDMRRRLFWCAWEMEVGVCSIFLFPTSLPIKGIQVKFPLEIDDTAITQHGTVPEGRVSKFTQRIICSFRLIEAESVSVMWHDEPIPKRFHSIEAWGQSCIDRIHQWQREIYAAARANQDPGLLARWEEMMLYSDIAVPYVYFMLNRPSKRLPIPTTDQRMIALANAVKIAAGYFKQSEAASGRIKYVFHPCHHVFHCAIVFLEGLQYCKQEVLTTFRWEQVEESMNVFAECFRSIRERWTAATRCLEEYERSLAPVKKEYMDLYASKASISTLVVPQSATPTTCDQTMHENLGLATTEPGGGLSHWNLFNPTATSEPIEPLNAYAHTTTPRDWNAEFHLYPSIEHMHGMEAQ</sequence>
<evidence type="ECO:0000313" key="2">
    <source>
        <dbReference type="Proteomes" id="UP000799754"/>
    </source>
</evidence>
<reference evidence="1" key="1">
    <citation type="journal article" date="2020" name="Stud. Mycol.">
        <title>101 Dothideomycetes genomes: a test case for predicting lifestyles and emergence of pathogens.</title>
        <authorList>
            <person name="Haridas S."/>
            <person name="Albert R."/>
            <person name="Binder M."/>
            <person name="Bloem J."/>
            <person name="Labutti K."/>
            <person name="Salamov A."/>
            <person name="Andreopoulos B."/>
            <person name="Baker S."/>
            <person name="Barry K."/>
            <person name="Bills G."/>
            <person name="Bluhm B."/>
            <person name="Cannon C."/>
            <person name="Castanera R."/>
            <person name="Culley D."/>
            <person name="Daum C."/>
            <person name="Ezra D."/>
            <person name="Gonzalez J."/>
            <person name="Henrissat B."/>
            <person name="Kuo A."/>
            <person name="Liang C."/>
            <person name="Lipzen A."/>
            <person name="Lutzoni F."/>
            <person name="Magnuson J."/>
            <person name="Mondo S."/>
            <person name="Nolan M."/>
            <person name="Ohm R."/>
            <person name="Pangilinan J."/>
            <person name="Park H.-J."/>
            <person name="Ramirez L."/>
            <person name="Alfaro M."/>
            <person name="Sun H."/>
            <person name="Tritt A."/>
            <person name="Yoshinaga Y."/>
            <person name="Zwiers L.-H."/>
            <person name="Turgeon B."/>
            <person name="Goodwin S."/>
            <person name="Spatafora J."/>
            <person name="Crous P."/>
            <person name="Grigoriev I."/>
        </authorList>
    </citation>
    <scope>NUCLEOTIDE SEQUENCE</scope>
    <source>
        <strain evidence="1">CBS 525.71</strain>
    </source>
</reference>
<accession>A0ACB6RSK4</accession>
<evidence type="ECO:0000313" key="1">
    <source>
        <dbReference type="EMBL" id="KAF2624783.1"/>
    </source>
</evidence>
<protein>
    <submittedName>
        <fullName evidence="1">GAL4-like transcription factor-like protein</fullName>
    </submittedName>
</protein>
<comment type="caution">
    <text evidence="1">The sequence shown here is derived from an EMBL/GenBank/DDBJ whole genome shotgun (WGS) entry which is preliminary data.</text>
</comment>
<proteinExistence type="predicted"/>
<name>A0ACB6RSK4_9PLEO</name>